<reference evidence="2" key="1">
    <citation type="journal article" date="2022" name="Clin. Infect. Dis.">
        <title>Association between Clostridium innocuum and antibiotic-associated diarrhea in adults and children: A cross-sectional study and comparative genomics analysis.</title>
        <authorList>
            <person name="Cherny K.E."/>
            <person name="Muscat E.B."/>
            <person name="Balaji A."/>
            <person name="Mukherjee J."/>
            <person name="Ozer E.A."/>
            <person name="Angarone M.P."/>
            <person name="Hauser A.R."/>
            <person name="Sichel J.S."/>
            <person name="Amponsah E."/>
            <person name="Kociolek L.K."/>
        </authorList>
    </citation>
    <scope>NUCLEOTIDE SEQUENCE</scope>
    <source>
        <strain evidence="2">NU1-AC-029v</strain>
    </source>
</reference>
<name>A0AAP2XUN2_CLOIN</name>
<comment type="caution">
    <text evidence="2">The sequence shown here is derived from an EMBL/GenBank/DDBJ whole genome shotgun (WGS) entry which is preliminary data.</text>
</comment>
<evidence type="ECO:0000313" key="2">
    <source>
        <dbReference type="EMBL" id="MCR0233291.1"/>
    </source>
</evidence>
<protein>
    <submittedName>
        <fullName evidence="2">Uncharacterized protein</fullName>
    </submittedName>
</protein>
<evidence type="ECO:0000256" key="1">
    <source>
        <dbReference type="SAM" id="Phobius"/>
    </source>
</evidence>
<keyword evidence="1" id="KW-0812">Transmembrane</keyword>
<accession>A0AAP2XUN2</accession>
<keyword evidence="1" id="KW-0472">Membrane</keyword>
<sequence>MKKMSCKAKRTFIPISLVVMIPIWLYATARCCVMGFGWWFYRGFQSCFHFLPISNQRYEEMQIDALVSLTFSLLTAILCILCCLWMSKIEKKNNETLPRDLSTEFEGSLKCDYAGNQETDK</sequence>
<organism evidence="2 3">
    <name type="scientific">Clostridium innocuum</name>
    <dbReference type="NCBI Taxonomy" id="1522"/>
    <lineage>
        <taxon>Bacteria</taxon>
        <taxon>Bacillati</taxon>
        <taxon>Bacillota</taxon>
        <taxon>Clostridia</taxon>
        <taxon>Eubacteriales</taxon>
        <taxon>Clostridiaceae</taxon>
        <taxon>Clostridium</taxon>
    </lineage>
</organism>
<dbReference type="EMBL" id="JAKTMA010000017">
    <property type="protein sequence ID" value="MCR0233291.1"/>
    <property type="molecule type" value="Genomic_DNA"/>
</dbReference>
<dbReference type="Proteomes" id="UP001203972">
    <property type="component" value="Unassembled WGS sequence"/>
</dbReference>
<proteinExistence type="predicted"/>
<dbReference type="AlphaFoldDB" id="A0AAP2XUN2"/>
<gene>
    <name evidence="2" type="ORF">MKC95_10995</name>
</gene>
<keyword evidence="1" id="KW-1133">Transmembrane helix</keyword>
<feature type="transmembrane region" description="Helical" evidence="1">
    <location>
        <begin position="61"/>
        <end position="86"/>
    </location>
</feature>
<dbReference type="RefSeq" id="WP_002611846.1">
    <property type="nucleotide sequence ID" value="NZ_JBPFKS010000019.1"/>
</dbReference>
<feature type="transmembrane region" description="Helical" evidence="1">
    <location>
        <begin position="12"/>
        <end position="41"/>
    </location>
</feature>
<evidence type="ECO:0000313" key="3">
    <source>
        <dbReference type="Proteomes" id="UP001203972"/>
    </source>
</evidence>